<dbReference type="Proteomes" id="UP000244005">
    <property type="component" value="Unassembled WGS sequence"/>
</dbReference>
<gene>
    <name evidence="2" type="ORF">MARPO_0046s0089</name>
</gene>
<dbReference type="EMBL" id="KZ772718">
    <property type="protein sequence ID" value="PTQ39275.1"/>
    <property type="molecule type" value="Genomic_DNA"/>
</dbReference>
<protein>
    <submittedName>
        <fullName evidence="2">Uncharacterized protein</fullName>
    </submittedName>
</protein>
<accession>A0A2R6WZK3</accession>
<organism evidence="2 3">
    <name type="scientific">Marchantia polymorpha</name>
    <name type="common">Common liverwort</name>
    <name type="synonym">Marchantia aquatica</name>
    <dbReference type="NCBI Taxonomy" id="3197"/>
    <lineage>
        <taxon>Eukaryota</taxon>
        <taxon>Viridiplantae</taxon>
        <taxon>Streptophyta</taxon>
        <taxon>Embryophyta</taxon>
        <taxon>Marchantiophyta</taxon>
        <taxon>Marchantiopsida</taxon>
        <taxon>Marchantiidae</taxon>
        <taxon>Marchantiales</taxon>
        <taxon>Marchantiaceae</taxon>
        <taxon>Marchantia</taxon>
    </lineage>
</organism>
<proteinExistence type="predicted"/>
<evidence type="ECO:0000313" key="3">
    <source>
        <dbReference type="Proteomes" id="UP000244005"/>
    </source>
</evidence>
<sequence length="83" mass="8893">MRNPFNHVCQTWDGVLSVLIIAYLGNHQLVSSTSFSGFSCSGDADGGENGDITKDTGLPWSTSGTKGGNQETPHELHYPPRIS</sequence>
<reference evidence="3" key="1">
    <citation type="journal article" date="2017" name="Cell">
        <title>Insights into land plant evolution garnered from the Marchantia polymorpha genome.</title>
        <authorList>
            <person name="Bowman J.L."/>
            <person name="Kohchi T."/>
            <person name="Yamato K.T."/>
            <person name="Jenkins J."/>
            <person name="Shu S."/>
            <person name="Ishizaki K."/>
            <person name="Yamaoka S."/>
            <person name="Nishihama R."/>
            <person name="Nakamura Y."/>
            <person name="Berger F."/>
            <person name="Adam C."/>
            <person name="Aki S.S."/>
            <person name="Althoff F."/>
            <person name="Araki T."/>
            <person name="Arteaga-Vazquez M.A."/>
            <person name="Balasubrmanian S."/>
            <person name="Barry K."/>
            <person name="Bauer D."/>
            <person name="Boehm C.R."/>
            <person name="Briginshaw L."/>
            <person name="Caballero-Perez J."/>
            <person name="Catarino B."/>
            <person name="Chen F."/>
            <person name="Chiyoda S."/>
            <person name="Chovatia M."/>
            <person name="Davies K.M."/>
            <person name="Delmans M."/>
            <person name="Demura T."/>
            <person name="Dierschke T."/>
            <person name="Dolan L."/>
            <person name="Dorantes-Acosta A.E."/>
            <person name="Eklund D.M."/>
            <person name="Florent S.N."/>
            <person name="Flores-Sandoval E."/>
            <person name="Fujiyama A."/>
            <person name="Fukuzawa H."/>
            <person name="Galik B."/>
            <person name="Grimanelli D."/>
            <person name="Grimwood J."/>
            <person name="Grossniklaus U."/>
            <person name="Hamada T."/>
            <person name="Haseloff J."/>
            <person name="Hetherington A.J."/>
            <person name="Higo A."/>
            <person name="Hirakawa Y."/>
            <person name="Hundley H.N."/>
            <person name="Ikeda Y."/>
            <person name="Inoue K."/>
            <person name="Inoue S.I."/>
            <person name="Ishida S."/>
            <person name="Jia Q."/>
            <person name="Kakita M."/>
            <person name="Kanazawa T."/>
            <person name="Kawai Y."/>
            <person name="Kawashima T."/>
            <person name="Kennedy M."/>
            <person name="Kinose K."/>
            <person name="Kinoshita T."/>
            <person name="Kohara Y."/>
            <person name="Koide E."/>
            <person name="Komatsu K."/>
            <person name="Kopischke S."/>
            <person name="Kubo M."/>
            <person name="Kyozuka J."/>
            <person name="Lagercrantz U."/>
            <person name="Lin S.S."/>
            <person name="Lindquist E."/>
            <person name="Lipzen A.M."/>
            <person name="Lu C.W."/>
            <person name="De Luna E."/>
            <person name="Martienssen R.A."/>
            <person name="Minamino N."/>
            <person name="Mizutani M."/>
            <person name="Mizutani M."/>
            <person name="Mochizuki N."/>
            <person name="Monte I."/>
            <person name="Mosher R."/>
            <person name="Nagasaki H."/>
            <person name="Nakagami H."/>
            <person name="Naramoto S."/>
            <person name="Nishitani K."/>
            <person name="Ohtani M."/>
            <person name="Okamoto T."/>
            <person name="Okumura M."/>
            <person name="Phillips J."/>
            <person name="Pollak B."/>
            <person name="Reinders A."/>
            <person name="Rovekamp M."/>
            <person name="Sano R."/>
            <person name="Sawa S."/>
            <person name="Schmid M.W."/>
            <person name="Shirakawa M."/>
            <person name="Solano R."/>
            <person name="Spunde A."/>
            <person name="Suetsugu N."/>
            <person name="Sugano S."/>
            <person name="Sugiyama A."/>
            <person name="Sun R."/>
            <person name="Suzuki Y."/>
            <person name="Takenaka M."/>
            <person name="Takezawa D."/>
            <person name="Tomogane H."/>
            <person name="Tsuzuki M."/>
            <person name="Ueda T."/>
            <person name="Umeda M."/>
            <person name="Ward J.M."/>
            <person name="Watanabe Y."/>
            <person name="Yazaki K."/>
            <person name="Yokoyama R."/>
            <person name="Yoshitake Y."/>
            <person name="Yotsui I."/>
            <person name="Zachgo S."/>
            <person name="Schmutz J."/>
        </authorList>
    </citation>
    <scope>NUCLEOTIDE SEQUENCE [LARGE SCALE GENOMIC DNA]</scope>
    <source>
        <strain evidence="3">Tak-1</strain>
    </source>
</reference>
<name>A0A2R6WZK3_MARPO</name>
<dbReference type="AlphaFoldDB" id="A0A2R6WZK3"/>
<feature type="compositionally biased region" description="Polar residues" evidence="1">
    <location>
        <begin position="59"/>
        <end position="71"/>
    </location>
</feature>
<evidence type="ECO:0000313" key="2">
    <source>
        <dbReference type="EMBL" id="PTQ39275.1"/>
    </source>
</evidence>
<evidence type="ECO:0000256" key="1">
    <source>
        <dbReference type="SAM" id="MobiDB-lite"/>
    </source>
</evidence>
<keyword evidence="3" id="KW-1185">Reference proteome</keyword>
<feature type="compositionally biased region" description="Basic and acidic residues" evidence="1">
    <location>
        <begin position="72"/>
        <end position="83"/>
    </location>
</feature>
<dbReference type="Gramene" id="Mp7g00350.1">
    <property type="protein sequence ID" value="Mp7g00350.1.cds"/>
    <property type="gene ID" value="Mp7g00350"/>
</dbReference>
<feature type="region of interest" description="Disordered" evidence="1">
    <location>
        <begin position="44"/>
        <end position="83"/>
    </location>
</feature>